<dbReference type="PANTHER" id="PTHR48465">
    <property type="entry name" value="PROTEIN SSUH2 HOMOLOG"/>
    <property type="match status" value="1"/>
</dbReference>
<proteinExistence type="predicted"/>
<sequence length="109" mass="12750">GEIRRFSLPAIEYLRRPTLSSLRKIDDEPQKCPLPSVPEITENEIREALMQEVRTHCCYGKTAAKEFVITEIKHSVAFHYILETFTERRATCWIEEPFTGKYLLDAFKT</sequence>
<name>A0A8X6LR89_TRICU</name>
<evidence type="ECO:0000313" key="1">
    <source>
        <dbReference type="EMBL" id="GFR20036.1"/>
    </source>
</evidence>
<dbReference type="Proteomes" id="UP000887116">
    <property type="component" value="Unassembled WGS sequence"/>
</dbReference>
<organism evidence="1 2">
    <name type="scientific">Trichonephila clavata</name>
    <name type="common">Joro spider</name>
    <name type="synonym">Nephila clavata</name>
    <dbReference type="NCBI Taxonomy" id="2740835"/>
    <lineage>
        <taxon>Eukaryota</taxon>
        <taxon>Metazoa</taxon>
        <taxon>Ecdysozoa</taxon>
        <taxon>Arthropoda</taxon>
        <taxon>Chelicerata</taxon>
        <taxon>Arachnida</taxon>
        <taxon>Araneae</taxon>
        <taxon>Araneomorphae</taxon>
        <taxon>Entelegynae</taxon>
        <taxon>Araneoidea</taxon>
        <taxon>Nephilidae</taxon>
        <taxon>Trichonephila</taxon>
    </lineage>
</organism>
<evidence type="ECO:0000313" key="2">
    <source>
        <dbReference type="Proteomes" id="UP000887116"/>
    </source>
</evidence>
<gene>
    <name evidence="1" type="primary">X975_21848</name>
    <name evidence="1" type="ORF">TNCT_395411</name>
</gene>
<dbReference type="PANTHER" id="PTHR48465:SF1">
    <property type="entry name" value="PROTEIN SSUH2 HOMOLOG"/>
    <property type="match status" value="1"/>
</dbReference>
<accession>A0A8X6LR89</accession>
<reference evidence="1" key="1">
    <citation type="submission" date="2020-07" db="EMBL/GenBank/DDBJ databases">
        <title>Multicomponent nature underlies the extraordinary mechanical properties of spider dragline silk.</title>
        <authorList>
            <person name="Kono N."/>
            <person name="Nakamura H."/>
            <person name="Mori M."/>
            <person name="Yoshida Y."/>
            <person name="Ohtoshi R."/>
            <person name="Malay A.D."/>
            <person name="Moran D.A.P."/>
            <person name="Tomita M."/>
            <person name="Numata K."/>
            <person name="Arakawa K."/>
        </authorList>
    </citation>
    <scope>NUCLEOTIDE SEQUENCE</scope>
</reference>
<dbReference type="EMBL" id="BMAO01027847">
    <property type="protein sequence ID" value="GFR20036.1"/>
    <property type="molecule type" value="Genomic_DNA"/>
</dbReference>
<keyword evidence="2" id="KW-1185">Reference proteome</keyword>
<feature type="non-terminal residue" evidence="1">
    <location>
        <position position="109"/>
    </location>
</feature>
<dbReference type="AlphaFoldDB" id="A0A8X6LR89"/>
<comment type="caution">
    <text evidence="1">The sequence shown here is derived from an EMBL/GenBank/DDBJ whole genome shotgun (WGS) entry which is preliminary data.</text>
</comment>
<dbReference type="InterPro" id="IPR052789">
    <property type="entry name" value="SSUH2_homolog"/>
</dbReference>
<protein>
    <submittedName>
        <fullName evidence="1">Uncharacterized protein</fullName>
    </submittedName>
</protein>
<dbReference type="OrthoDB" id="3355217at2759"/>